<protein>
    <submittedName>
        <fullName evidence="2">Uncharacterized protein</fullName>
    </submittedName>
</protein>
<feature type="compositionally biased region" description="Polar residues" evidence="1">
    <location>
        <begin position="196"/>
        <end position="205"/>
    </location>
</feature>
<proteinExistence type="predicted"/>
<gene>
    <name evidence="2" type="ORF">GPECTOR_74g711</name>
</gene>
<keyword evidence="3" id="KW-1185">Reference proteome</keyword>
<dbReference type="OrthoDB" id="547140at2759"/>
<dbReference type="STRING" id="33097.A0A150G2L9"/>
<feature type="compositionally biased region" description="Polar residues" evidence="1">
    <location>
        <begin position="166"/>
        <end position="178"/>
    </location>
</feature>
<dbReference type="AlphaFoldDB" id="A0A150G2L9"/>
<feature type="compositionally biased region" description="Pro residues" evidence="1">
    <location>
        <begin position="121"/>
        <end position="130"/>
    </location>
</feature>
<feature type="compositionally biased region" description="Low complexity" evidence="1">
    <location>
        <begin position="33"/>
        <end position="56"/>
    </location>
</feature>
<feature type="region of interest" description="Disordered" evidence="1">
    <location>
        <begin position="274"/>
        <end position="320"/>
    </location>
</feature>
<sequence>MAAALASDSDAEPQQDETPGFELKSQRARRGAARGAQAADAAPAVAPAASGADAAGPSGTAEPAQAAQQQGAGKGRNKAGKGAKAGQGQDAAQPASLQPTGVSSDAADGAAGKGAHDARAMPPPKLPPPRQRGAAAADADATEAAADDTDVLMVPATQDADLMASQPPTQQHMSQPATLPQPPLQGPTGRAAAAPASTSQQLPANSSMSIFSQSFRQYEPLMAKNPLAALNPRVVEQAKNRMRLIPYAALQQTKSMAKLVPPSMLKGQAAAQQAAAKRPLPQLTQGQLAAAGPSVVPGDVMPPDMLLRSLQQPPSKVAKR</sequence>
<accession>A0A150G2L9</accession>
<name>A0A150G2L9_GONPE</name>
<evidence type="ECO:0000256" key="1">
    <source>
        <dbReference type="SAM" id="MobiDB-lite"/>
    </source>
</evidence>
<feature type="compositionally biased region" description="Low complexity" evidence="1">
    <location>
        <begin position="82"/>
        <end position="95"/>
    </location>
</feature>
<dbReference type="EMBL" id="LSYV01000075">
    <property type="protein sequence ID" value="KXZ44097.1"/>
    <property type="molecule type" value="Genomic_DNA"/>
</dbReference>
<comment type="caution">
    <text evidence="2">The sequence shown here is derived from an EMBL/GenBank/DDBJ whole genome shotgun (WGS) entry which is preliminary data.</text>
</comment>
<organism evidence="2 3">
    <name type="scientific">Gonium pectorale</name>
    <name type="common">Green alga</name>
    <dbReference type="NCBI Taxonomy" id="33097"/>
    <lineage>
        <taxon>Eukaryota</taxon>
        <taxon>Viridiplantae</taxon>
        <taxon>Chlorophyta</taxon>
        <taxon>core chlorophytes</taxon>
        <taxon>Chlorophyceae</taxon>
        <taxon>CS clade</taxon>
        <taxon>Chlamydomonadales</taxon>
        <taxon>Volvocaceae</taxon>
        <taxon>Gonium</taxon>
    </lineage>
</organism>
<evidence type="ECO:0000313" key="3">
    <source>
        <dbReference type="Proteomes" id="UP000075714"/>
    </source>
</evidence>
<evidence type="ECO:0000313" key="2">
    <source>
        <dbReference type="EMBL" id="KXZ44097.1"/>
    </source>
</evidence>
<feature type="compositionally biased region" description="Low complexity" evidence="1">
    <location>
        <begin position="134"/>
        <end position="144"/>
    </location>
</feature>
<dbReference type="Proteomes" id="UP000075714">
    <property type="component" value="Unassembled WGS sequence"/>
</dbReference>
<reference evidence="3" key="1">
    <citation type="journal article" date="2016" name="Nat. Commun.">
        <title>The Gonium pectorale genome demonstrates co-option of cell cycle regulation during the evolution of multicellularity.</title>
        <authorList>
            <person name="Hanschen E.R."/>
            <person name="Marriage T.N."/>
            <person name="Ferris P.J."/>
            <person name="Hamaji T."/>
            <person name="Toyoda A."/>
            <person name="Fujiyama A."/>
            <person name="Neme R."/>
            <person name="Noguchi H."/>
            <person name="Minakuchi Y."/>
            <person name="Suzuki M."/>
            <person name="Kawai-Toyooka H."/>
            <person name="Smith D.R."/>
            <person name="Sparks H."/>
            <person name="Anderson J."/>
            <person name="Bakaric R."/>
            <person name="Luria V."/>
            <person name="Karger A."/>
            <person name="Kirschner M.W."/>
            <person name="Durand P.M."/>
            <person name="Michod R.E."/>
            <person name="Nozaki H."/>
            <person name="Olson B.J."/>
        </authorList>
    </citation>
    <scope>NUCLEOTIDE SEQUENCE [LARGE SCALE GENOMIC DNA]</scope>
    <source>
        <strain evidence="3">NIES-2863</strain>
    </source>
</reference>
<feature type="region of interest" description="Disordered" evidence="1">
    <location>
        <begin position="1"/>
        <end position="205"/>
    </location>
</feature>